<sequence>MDHMKTKKHAKNVYIERYGFFWGIVIEGVNRPKGIVYPTLKDIKEHACRKCPEAGCNTYVTELSDIKEHLKKKHKSTTAGVDGEIAHTDATYCWITKEELDALHAERARERAEQVDNTPVQQIINADNNEENNENQKYLLDFCR</sequence>
<dbReference type="VEuPathDB" id="TrichDB:TVAGG3_0146820"/>
<keyword evidence="3" id="KW-1185">Reference proteome</keyword>
<dbReference type="InParanoid" id="A2E3W3"/>
<name>A2E3W3_TRIV3</name>
<dbReference type="AlphaFoldDB" id="A2E3W3"/>
<dbReference type="EMBL" id="DS113298">
    <property type="protein sequence ID" value="EAY12618.1"/>
    <property type="molecule type" value="Genomic_DNA"/>
</dbReference>
<proteinExistence type="predicted"/>
<reference evidence="2" key="2">
    <citation type="journal article" date="2007" name="Science">
        <title>Draft genome sequence of the sexually transmitted pathogen Trichomonas vaginalis.</title>
        <authorList>
            <person name="Carlton J.M."/>
            <person name="Hirt R.P."/>
            <person name="Silva J.C."/>
            <person name="Delcher A.L."/>
            <person name="Schatz M."/>
            <person name="Zhao Q."/>
            <person name="Wortman J.R."/>
            <person name="Bidwell S.L."/>
            <person name="Alsmark U.C.M."/>
            <person name="Besteiro S."/>
            <person name="Sicheritz-Ponten T."/>
            <person name="Noel C.J."/>
            <person name="Dacks J.B."/>
            <person name="Foster P.G."/>
            <person name="Simillion C."/>
            <person name="Van de Peer Y."/>
            <person name="Miranda-Saavedra D."/>
            <person name="Barton G.J."/>
            <person name="Westrop G.D."/>
            <person name="Mueller S."/>
            <person name="Dessi D."/>
            <person name="Fiori P.L."/>
            <person name="Ren Q."/>
            <person name="Paulsen I."/>
            <person name="Zhang H."/>
            <person name="Bastida-Corcuera F.D."/>
            <person name="Simoes-Barbosa A."/>
            <person name="Brown M.T."/>
            <person name="Hayes R.D."/>
            <person name="Mukherjee M."/>
            <person name="Okumura C.Y."/>
            <person name="Schneider R."/>
            <person name="Smith A.J."/>
            <person name="Vanacova S."/>
            <person name="Villalvazo M."/>
            <person name="Haas B.J."/>
            <person name="Pertea M."/>
            <person name="Feldblyum T.V."/>
            <person name="Utterback T.R."/>
            <person name="Shu C.L."/>
            <person name="Osoegawa K."/>
            <person name="de Jong P.J."/>
            <person name="Hrdy I."/>
            <person name="Horvathova L."/>
            <person name="Zubacova Z."/>
            <person name="Dolezal P."/>
            <person name="Malik S.B."/>
            <person name="Logsdon J.M. Jr."/>
            <person name="Henze K."/>
            <person name="Gupta A."/>
            <person name="Wang C.C."/>
            <person name="Dunne R.L."/>
            <person name="Upcroft J.A."/>
            <person name="Upcroft P."/>
            <person name="White O."/>
            <person name="Salzberg S.L."/>
            <person name="Tang P."/>
            <person name="Chiu C.-H."/>
            <person name="Lee Y.-S."/>
            <person name="Embley T.M."/>
            <person name="Coombs G.H."/>
            <person name="Mottram J.C."/>
            <person name="Tachezy J."/>
            <person name="Fraser-Liggett C.M."/>
            <person name="Johnson P.J."/>
        </authorList>
    </citation>
    <scope>NUCLEOTIDE SEQUENCE [LARGE SCALE GENOMIC DNA]</scope>
    <source>
        <strain evidence="2">G3</strain>
    </source>
</reference>
<dbReference type="VEuPathDB" id="TrichDB:TVAG_074460"/>
<evidence type="ECO:0000313" key="3">
    <source>
        <dbReference type="Proteomes" id="UP000001542"/>
    </source>
</evidence>
<dbReference type="KEGG" id="tva:4770579"/>
<gene>
    <name evidence="2" type="ORF">TVAG_074460</name>
</gene>
<organism evidence="2 3">
    <name type="scientific">Trichomonas vaginalis (strain ATCC PRA-98 / G3)</name>
    <dbReference type="NCBI Taxonomy" id="412133"/>
    <lineage>
        <taxon>Eukaryota</taxon>
        <taxon>Metamonada</taxon>
        <taxon>Parabasalia</taxon>
        <taxon>Trichomonadida</taxon>
        <taxon>Trichomonadidae</taxon>
        <taxon>Trichomonas</taxon>
    </lineage>
</organism>
<evidence type="ECO:0000313" key="2">
    <source>
        <dbReference type="EMBL" id="EAY12618.1"/>
    </source>
</evidence>
<reference evidence="2" key="1">
    <citation type="submission" date="2006-10" db="EMBL/GenBank/DDBJ databases">
        <authorList>
            <person name="Amadeo P."/>
            <person name="Zhao Q."/>
            <person name="Wortman J."/>
            <person name="Fraser-Liggett C."/>
            <person name="Carlton J."/>
        </authorList>
    </citation>
    <scope>NUCLEOTIDE SEQUENCE</scope>
    <source>
        <strain evidence="2">G3</strain>
    </source>
</reference>
<accession>A2E3W3</accession>
<protein>
    <recommendedName>
        <fullName evidence="1">C2H2-type domain-containing protein</fullName>
    </recommendedName>
</protein>
<evidence type="ECO:0000259" key="1">
    <source>
        <dbReference type="PROSITE" id="PS00028"/>
    </source>
</evidence>
<dbReference type="RefSeq" id="XP_001324841.1">
    <property type="nucleotide sequence ID" value="XM_001324806.1"/>
</dbReference>
<feature type="domain" description="C2H2-type" evidence="1">
    <location>
        <begin position="51"/>
        <end position="74"/>
    </location>
</feature>
<dbReference type="PROSITE" id="PS00028">
    <property type="entry name" value="ZINC_FINGER_C2H2_1"/>
    <property type="match status" value="1"/>
</dbReference>
<dbReference type="Proteomes" id="UP000001542">
    <property type="component" value="Unassembled WGS sequence"/>
</dbReference>
<dbReference type="InterPro" id="IPR013087">
    <property type="entry name" value="Znf_C2H2_type"/>
</dbReference>